<comment type="catalytic activity">
    <reaction evidence="8">
        <text>ATP + H2O + polyamine-[polyamine-binding protein]Side 1 = ADP + phosphate + polyamineSide 2 + [polyamine-binding protein]Side 1.</text>
        <dbReference type="EC" id="7.6.2.11"/>
    </reaction>
</comment>
<dbReference type="Pfam" id="PF08402">
    <property type="entry name" value="TOBE_2"/>
    <property type="match status" value="1"/>
</dbReference>
<dbReference type="PROSITE" id="PS50893">
    <property type="entry name" value="ABC_TRANSPORTER_2"/>
    <property type="match status" value="1"/>
</dbReference>
<dbReference type="InterPro" id="IPR003593">
    <property type="entry name" value="AAA+_ATPase"/>
</dbReference>
<evidence type="ECO:0000313" key="10">
    <source>
        <dbReference type="EMBL" id="TDR85382.1"/>
    </source>
</evidence>
<dbReference type="InterPro" id="IPR027417">
    <property type="entry name" value="P-loop_NTPase"/>
</dbReference>
<dbReference type="NCBIfam" id="TIGR01187">
    <property type="entry name" value="potA"/>
    <property type="match status" value="1"/>
</dbReference>
<evidence type="ECO:0000259" key="9">
    <source>
        <dbReference type="PROSITE" id="PS50893"/>
    </source>
</evidence>
<comment type="similarity">
    <text evidence="8">Belongs to the ABC transporter superfamily. Spermidine/putrescine importer (TC 3.A.1.11.1) family.</text>
</comment>
<organism evidence="10 11">
    <name type="scientific">Enterovirga rhinocerotis</name>
    <dbReference type="NCBI Taxonomy" id="1339210"/>
    <lineage>
        <taxon>Bacteria</taxon>
        <taxon>Pseudomonadati</taxon>
        <taxon>Pseudomonadota</taxon>
        <taxon>Alphaproteobacteria</taxon>
        <taxon>Hyphomicrobiales</taxon>
        <taxon>Methylobacteriaceae</taxon>
        <taxon>Enterovirga</taxon>
    </lineage>
</organism>
<dbReference type="InterPro" id="IPR005893">
    <property type="entry name" value="PotA-like"/>
</dbReference>
<dbReference type="AlphaFoldDB" id="A0A4R7BL87"/>
<dbReference type="GO" id="GO:0043190">
    <property type="term" value="C:ATP-binding cassette (ABC) transporter complex"/>
    <property type="evidence" value="ECO:0007669"/>
    <property type="project" value="InterPro"/>
</dbReference>
<keyword evidence="3 8" id="KW-1003">Cell membrane</keyword>
<keyword evidence="5 8" id="KW-0067">ATP-binding</keyword>
<name>A0A4R7BL87_9HYPH</name>
<dbReference type="EMBL" id="SNZR01000017">
    <property type="protein sequence ID" value="TDR85382.1"/>
    <property type="molecule type" value="Genomic_DNA"/>
</dbReference>
<dbReference type="Gene3D" id="2.40.50.100">
    <property type="match status" value="1"/>
</dbReference>
<accession>A0A4R7BL87</accession>
<keyword evidence="11" id="KW-1185">Reference proteome</keyword>
<dbReference type="RefSeq" id="WP_166652595.1">
    <property type="nucleotide sequence ID" value="NZ_SNZR01000017.1"/>
</dbReference>
<gene>
    <name evidence="8" type="primary">potA</name>
    <name evidence="10" type="ORF">EV668_4503</name>
</gene>
<comment type="subcellular location">
    <subcellularLocation>
        <location evidence="1">Cell inner membrane</location>
        <topology evidence="1">Peripheral membrane protein</topology>
    </subcellularLocation>
</comment>
<dbReference type="PANTHER" id="PTHR42781">
    <property type="entry name" value="SPERMIDINE/PUTRESCINE IMPORT ATP-BINDING PROTEIN POTA"/>
    <property type="match status" value="1"/>
</dbReference>
<comment type="function">
    <text evidence="8">Part of the ABC transporter complex PotABCD involved in spermidine/putrescine import. Responsible for energy coupling to the transport system.</text>
</comment>
<dbReference type="PROSITE" id="PS00211">
    <property type="entry name" value="ABC_TRANSPORTER_1"/>
    <property type="match status" value="1"/>
</dbReference>
<dbReference type="Gene3D" id="2.40.50.140">
    <property type="entry name" value="Nucleic acid-binding proteins"/>
    <property type="match status" value="1"/>
</dbReference>
<evidence type="ECO:0000256" key="8">
    <source>
        <dbReference type="RuleBase" id="RU364083"/>
    </source>
</evidence>
<dbReference type="InterPro" id="IPR013611">
    <property type="entry name" value="Transp-assoc_OB_typ2"/>
</dbReference>
<dbReference type="GO" id="GO:0015417">
    <property type="term" value="F:ABC-type polyamine transporter activity"/>
    <property type="evidence" value="ECO:0007669"/>
    <property type="project" value="UniProtKB-EC"/>
</dbReference>
<reference evidence="10 11" key="1">
    <citation type="submission" date="2019-03" db="EMBL/GenBank/DDBJ databases">
        <title>Genomic Encyclopedia of Type Strains, Phase IV (KMG-IV): sequencing the most valuable type-strain genomes for metagenomic binning, comparative biology and taxonomic classification.</title>
        <authorList>
            <person name="Goeker M."/>
        </authorList>
    </citation>
    <scope>NUCLEOTIDE SEQUENCE [LARGE SCALE GENOMIC DNA]</scope>
    <source>
        <strain evidence="10 11">DSM 25903</strain>
    </source>
</reference>
<evidence type="ECO:0000256" key="6">
    <source>
        <dbReference type="ARBA" id="ARBA00022967"/>
    </source>
</evidence>
<dbReference type="SMART" id="SM00382">
    <property type="entry name" value="AAA"/>
    <property type="match status" value="1"/>
</dbReference>
<evidence type="ECO:0000256" key="4">
    <source>
        <dbReference type="ARBA" id="ARBA00022741"/>
    </source>
</evidence>
<dbReference type="GO" id="GO:0005524">
    <property type="term" value="F:ATP binding"/>
    <property type="evidence" value="ECO:0007669"/>
    <property type="project" value="UniProtKB-KW"/>
</dbReference>
<dbReference type="InterPro" id="IPR003439">
    <property type="entry name" value="ABC_transporter-like_ATP-bd"/>
</dbReference>
<dbReference type="SUPFAM" id="SSF52540">
    <property type="entry name" value="P-loop containing nucleoside triphosphate hydrolases"/>
    <property type="match status" value="1"/>
</dbReference>
<comment type="subunit">
    <text evidence="8">The complex is composed of two ATP-binding proteins (PotA), two transmembrane proteins (PotB and PotC) and a solute-binding protein (PotD).</text>
</comment>
<evidence type="ECO:0000256" key="2">
    <source>
        <dbReference type="ARBA" id="ARBA00022448"/>
    </source>
</evidence>
<dbReference type="InterPro" id="IPR050093">
    <property type="entry name" value="ABC_SmlMolc_Importer"/>
</dbReference>
<comment type="caution">
    <text evidence="10">The sequence shown here is derived from an EMBL/GenBank/DDBJ whole genome shotgun (WGS) entry which is preliminary data.</text>
</comment>
<protein>
    <recommendedName>
        <fullName evidence="8">Spermidine/putrescine import ATP-binding protein PotA</fullName>
        <ecNumber evidence="8">7.6.2.11</ecNumber>
    </recommendedName>
</protein>
<dbReference type="Gene3D" id="3.40.50.300">
    <property type="entry name" value="P-loop containing nucleotide triphosphate hydrolases"/>
    <property type="match status" value="1"/>
</dbReference>
<evidence type="ECO:0000256" key="1">
    <source>
        <dbReference type="ARBA" id="ARBA00004417"/>
    </source>
</evidence>
<proteinExistence type="inferred from homology"/>
<dbReference type="InterPro" id="IPR012340">
    <property type="entry name" value="NA-bd_OB-fold"/>
</dbReference>
<evidence type="ECO:0000313" key="11">
    <source>
        <dbReference type="Proteomes" id="UP000295122"/>
    </source>
</evidence>
<keyword evidence="7 8" id="KW-0472">Membrane</keyword>
<keyword evidence="4 8" id="KW-0547">Nucleotide-binding</keyword>
<dbReference type="GO" id="GO:0016887">
    <property type="term" value="F:ATP hydrolysis activity"/>
    <property type="evidence" value="ECO:0007669"/>
    <property type="project" value="InterPro"/>
</dbReference>
<dbReference type="SUPFAM" id="SSF50331">
    <property type="entry name" value="MOP-like"/>
    <property type="match status" value="1"/>
</dbReference>
<feature type="domain" description="ABC transporter" evidence="9">
    <location>
        <begin position="12"/>
        <end position="242"/>
    </location>
</feature>
<evidence type="ECO:0000256" key="5">
    <source>
        <dbReference type="ARBA" id="ARBA00022840"/>
    </source>
</evidence>
<dbReference type="PANTHER" id="PTHR42781:SF4">
    <property type="entry name" value="SPERMIDINE_PUTRESCINE IMPORT ATP-BINDING PROTEIN POTA"/>
    <property type="match status" value="1"/>
</dbReference>
<dbReference type="EC" id="7.6.2.11" evidence="8"/>
<dbReference type="InterPro" id="IPR017871">
    <property type="entry name" value="ABC_transporter-like_CS"/>
</dbReference>
<dbReference type="FunFam" id="3.40.50.300:FF:000042">
    <property type="entry name" value="Maltose/maltodextrin ABC transporter, ATP-binding protein"/>
    <property type="match status" value="1"/>
</dbReference>
<keyword evidence="2 8" id="KW-0813">Transport</keyword>
<keyword evidence="6 8" id="KW-1278">Translocase</keyword>
<dbReference type="InterPro" id="IPR008995">
    <property type="entry name" value="Mo/tungstate-bd_C_term_dom"/>
</dbReference>
<evidence type="ECO:0000256" key="7">
    <source>
        <dbReference type="ARBA" id="ARBA00023136"/>
    </source>
</evidence>
<sequence length="369" mass="39226">MIKANPSDAVGVDLRDVQKWYGSVLAVRGVSLAIAPGEMVCLLGPSGCGKTTTLRMIAGLEKPDAGDIRIGDTLVNAVSPWKRNIGMVFQNYALFPHMTVHENVAFGLTMRNRPAGEIRAAVEDAMAQVRLAGYGDRRPSQLSGGQRQRVALARAIVTKPNVLLLDEPLAALDKKLREQMQVEIRQLQRAVGITTVFVTHDQEEALTLADRIVVMEEGQIVQIGSPADVYERPKSRFVSDFIGFTNAVGGKVVSVTGTTARIETASGHSLDIPGAEGVAAGDEVDLVVRPEKVAIDPPEGSGCVVVEGDLVHTVYSGAVTYFHVDIGRGAILIAMAPNAHGAASALPTSGARLRLGLTPDTVLVFPRRG</sequence>
<dbReference type="Pfam" id="PF00005">
    <property type="entry name" value="ABC_tran"/>
    <property type="match status" value="1"/>
</dbReference>
<evidence type="ECO:0000256" key="3">
    <source>
        <dbReference type="ARBA" id="ARBA00022475"/>
    </source>
</evidence>
<dbReference type="Proteomes" id="UP000295122">
    <property type="component" value="Unassembled WGS sequence"/>
</dbReference>